<organism evidence="1 2">
    <name type="scientific">Aeoliella straminimaris</name>
    <dbReference type="NCBI Taxonomy" id="2954799"/>
    <lineage>
        <taxon>Bacteria</taxon>
        <taxon>Pseudomonadati</taxon>
        <taxon>Planctomycetota</taxon>
        <taxon>Planctomycetia</taxon>
        <taxon>Pirellulales</taxon>
        <taxon>Lacipirellulaceae</taxon>
        <taxon>Aeoliella</taxon>
    </lineage>
</organism>
<protein>
    <submittedName>
        <fullName evidence="1">Uncharacterized protein</fullName>
    </submittedName>
</protein>
<comment type="caution">
    <text evidence="1">The sequence shown here is derived from an EMBL/GenBank/DDBJ whole genome shotgun (WGS) entry which is preliminary data.</text>
</comment>
<dbReference type="EMBL" id="JAMXLR010000055">
    <property type="protein sequence ID" value="MCO6045345.1"/>
    <property type="molecule type" value="Genomic_DNA"/>
</dbReference>
<evidence type="ECO:0000313" key="1">
    <source>
        <dbReference type="EMBL" id="MCO6045345.1"/>
    </source>
</evidence>
<keyword evidence="2" id="KW-1185">Reference proteome</keyword>
<dbReference type="Proteomes" id="UP001155241">
    <property type="component" value="Unassembled WGS sequence"/>
</dbReference>
<accession>A0A9X2FAL6</accession>
<sequence length="124" mass="13854">MFSQFSIQASLVNKNRVHVSPLVCAMTTCRGAAAVIHELTDRPPSVAVCRRAKVVPLWMDGGKTHEITEAVERDWSAVFRGLYHFAEEVLAAVEPRKSSGRHAQKVRDDLHACRDNVRMIWSAA</sequence>
<proteinExistence type="predicted"/>
<name>A0A9X2FAL6_9BACT</name>
<gene>
    <name evidence="1" type="ORF">NG895_15645</name>
</gene>
<dbReference type="AlphaFoldDB" id="A0A9X2FAL6"/>
<evidence type="ECO:0000313" key="2">
    <source>
        <dbReference type="Proteomes" id="UP001155241"/>
    </source>
</evidence>
<dbReference type="RefSeq" id="WP_252853460.1">
    <property type="nucleotide sequence ID" value="NZ_JAMXLR010000055.1"/>
</dbReference>
<reference evidence="1" key="1">
    <citation type="submission" date="2022-06" db="EMBL/GenBank/DDBJ databases">
        <title>Aeoliella straminimaris, a novel planctomycete from sediments.</title>
        <authorList>
            <person name="Vitorino I.R."/>
            <person name="Lage O.M."/>
        </authorList>
    </citation>
    <scope>NUCLEOTIDE SEQUENCE</scope>
    <source>
        <strain evidence="1">ICT_H6.2</strain>
    </source>
</reference>